<feature type="transmembrane region" description="Helical" evidence="2">
    <location>
        <begin position="26"/>
        <end position="50"/>
    </location>
</feature>
<evidence type="ECO:0000256" key="1">
    <source>
        <dbReference type="SAM" id="MobiDB-lite"/>
    </source>
</evidence>
<proteinExistence type="predicted"/>
<accession>A0AAV7MW56</accession>
<evidence type="ECO:0000313" key="3">
    <source>
        <dbReference type="EMBL" id="KAJ1107399.1"/>
    </source>
</evidence>
<evidence type="ECO:0000256" key="2">
    <source>
        <dbReference type="SAM" id="Phobius"/>
    </source>
</evidence>
<organism evidence="3 4">
    <name type="scientific">Pleurodeles waltl</name>
    <name type="common">Iberian ribbed newt</name>
    <dbReference type="NCBI Taxonomy" id="8319"/>
    <lineage>
        <taxon>Eukaryota</taxon>
        <taxon>Metazoa</taxon>
        <taxon>Chordata</taxon>
        <taxon>Craniata</taxon>
        <taxon>Vertebrata</taxon>
        <taxon>Euteleostomi</taxon>
        <taxon>Amphibia</taxon>
        <taxon>Batrachia</taxon>
        <taxon>Caudata</taxon>
        <taxon>Salamandroidea</taxon>
        <taxon>Salamandridae</taxon>
        <taxon>Pleurodelinae</taxon>
        <taxon>Pleurodeles</taxon>
    </lineage>
</organism>
<dbReference type="AlphaFoldDB" id="A0AAV7MW56"/>
<keyword evidence="2" id="KW-1133">Transmembrane helix</keyword>
<reference evidence="3" key="1">
    <citation type="journal article" date="2022" name="bioRxiv">
        <title>Sequencing and chromosome-scale assembly of the giantPleurodeles waltlgenome.</title>
        <authorList>
            <person name="Brown T."/>
            <person name="Elewa A."/>
            <person name="Iarovenko S."/>
            <person name="Subramanian E."/>
            <person name="Araus A.J."/>
            <person name="Petzold A."/>
            <person name="Susuki M."/>
            <person name="Suzuki K.-i.T."/>
            <person name="Hayashi T."/>
            <person name="Toyoda A."/>
            <person name="Oliveira C."/>
            <person name="Osipova E."/>
            <person name="Leigh N.D."/>
            <person name="Simon A."/>
            <person name="Yun M.H."/>
        </authorList>
    </citation>
    <scope>NUCLEOTIDE SEQUENCE</scope>
    <source>
        <strain evidence="3">20211129_DDA</strain>
        <tissue evidence="3">Liver</tissue>
    </source>
</reference>
<comment type="caution">
    <text evidence="3">The sequence shown here is derived from an EMBL/GenBank/DDBJ whole genome shotgun (WGS) entry which is preliminary data.</text>
</comment>
<gene>
    <name evidence="3" type="ORF">NDU88_004789</name>
</gene>
<protein>
    <submittedName>
        <fullName evidence="3">Uncharacterized protein</fullName>
    </submittedName>
</protein>
<evidence type="ECO:0000313" key="4">
    <source>
        <dbReference type="Proteomes" id="UP001066276"/>
    </source>
</evidence>
<keyword evidence="2" id="KW-0472">Membrane</keyword>
<sequence>MLDSAAYSCMFVEWGTDRVGEDTGDVFMAVVVVSVSEVCVLLGVLVMAVVDEGMGHAGKEEAGNGRVAAVDPVDNEDEEAEDEDEDNRTAVIRQYFL</sequence>
<keyword evidence="2" id="KW-0812">Transmembrane</keyword>
<name>A0AAV7MW56_PLEWA</name>
<dbReference type="EMBL" id="JANPWB010000013">
    <property type="protein sequence ID" value="KAJ1107399.1"/>
    <property type="molecule type" value="Genomic_DNA"/>
</dbReference>
<feature type="region of interest" description="Disordered" evidence="1">
    <location>
        <begin position="56"/>
        <end position="88"/>
    </location>
</feature>
<dbReference type="Proteomes" id="UP001066276">
    <property type="component" value="Chromosome 9"/>
</dbReference>
<feature type="compositionally biased region" description="Acidic residues" evidence="1">
    <location>
        <begin position="73"/>
        <end position="86"/>
    </location>
</feature>
<keyword evidence="4" id="KW-1185">Reference proteome</keyword>